<proteinExistence type="predicted"/>
<evidence type="ECO:0000256" key="2">
    <source>
        <dbReference type="SAM" id="Phobius"/>
    </source>
</evidence>
<comment type="caution">
    <text evidence="3">The sequence shown here is derived from an EMBL/GenBank/DDBJ whole genome shotgun (WGS) entry which is preliminary data.</text>
</comment>
<keyword evidence="1" id="KW-0175">Coiled coil</keyword>
<accession>A0ABS5DX65</accession>
<gene>
    <name evidence="3" type="ORF">KAK11_10370</name>
</gene>
<sequence length="271" mass="29586">MNAASLRQKLDTLWVALPTLGRRFDARPFRERLMITLAAVAVCVMLLDRFLLDSAFKRFRAHQTEISAWKDQRRTIDTEISDLAQELRSLEQSKAQQVQEVRKRLADAQAALNDNQQGVVSAQQMLPLLQQLLLRSPCANAQPGCSRIRVRSVKSLGRSEVTLRAAQQAQAAALPGAASAASAANGSAAGAPAMPLADALSAPAGPGLWRHGIEVTLEGSYSDLSAYLQHLEALPQRVLRAGMRFQVEAHPKASLTLTLYTLSLDQSWLEI</sequence>
<feature type="transmembrane region" description="Helical" evidence="2">
    <location>
        <begin position="33"/>
        <end position="52"/>
    </location>
</feature>
<keyword evidence="2" id="KW-1133">Transmembrane helix</keyword>
<keyword evidence="2" id="KW-0472">Membrane</keyword>
<dbReference type="EMBL" id="JAGQDG010000003">
    <property type="protein sequence ID" value="MBQ0935733.1"/>
    <property type="molecule type" value="Genomic_DNA"/>
</dbReference>
<dbReference type="RefSeq" id="WP_210808927.1">
    <property type="nucleotide sequence ID" value="NZ_JAGQDG010000003.1"/>
</dbReference>
<keyword evidence="2" id="KW-0812">Transmembrane</keyword>
<evidence type="ECO:0000313" key="4">
    <source>
        <dbReference type="Proteomes" id="UP000672097"/>
    </source>
</evidence>
<protein>
    <recommendedName>
        <fullName evidence="5">MSHA biogenesis protein MshJ</fullName>
    </recommendedName>
</protein>
<keyword evidence="4" id="KW-1185">Reference proteome</keyword>
<reference evidence="3 4" key="1">
    <citation type="submission" date="2021-04" db="EMBL/GenBank/DDBJ databases">
        <title>The genome sequence of type strain Ideonella paludis KCTC 32238.</title>
        <authorList>
            <person name="Liu Y."/>
        </authorList>
    </citation>
    <scope>NUCLEOTIDE SEQUENCE [LARGE SCALE GENOMIC DNA]</scope>
    <source>
        <strain evidence="3 4">KCTC 32238</strain>
    </source>
</reference>
<evidence type="ECO:0000256" key="1">
    <source>
        <dbReference type="SAM" id="Coils"/>
    </source>
</evidence>
<evidence type="ECO:0008006" key="5">
    <source>
        <dbReference type="Google" id="ProtNLM"/>
    </source>
</evidence>
<name>A0ABS5DX65_9BURK</name>
<dbReference type="Proteomes" id="UP000672097">
    <property type="component" value="Unassembled WGS sequence"/>
</dbReference>
<feature type="coiled-coil region" evidence="1">
    <location>
        <begin position="73"/>
        <end position="100"/>
    </location>
</feature>
<organism evidence="3 4">
    <name type="scientific">Ideonella paludis</name>
    <dbReference type="NCBI Taxonomy" id="1233411"/>
    <lineage>
        <taxon>Bacteria</taxon>
        <taxon>Pseudomonadati</taxon>
        <taxon>Pseudomonadota</taxon>
        <taxon>Betaproteobacteria</taxon>
        <taxon>Burkholderiales</taxon>
        <taxon>Sphaerotilaceae</taxon>
        <taxon>Ideonella</taxon>
    </lineage>
</organism>
<evidence type="ECO:0000313" key="3">
    <source>
        <dbReference type="EMBL" id="MBQ0935733.1"/>
    </source>
</evidence>